<evidence type="ECO:0000256" key="6">
    <source>
        <dbReference type="SAM" id="MobiDB-lite"/>
    </source>
</evidence>
<organism evidence="7 8">
    <name type="scientific">Conoideocrella luteorostrata</name>
    <dbReference type="NCBI Taxonomy" id="1105319"/>
    <lineage>
        <taxon>Eukaryota</taxon>
        <taxon>Fungi</taxon>
        <taxon>Dikarya</taxon>
        <taxon>Ascomycota</taxon>
        <taxon>Pezizomycotina</taxon>
        <taxon>Sordariomycetes</taxon>
        <taxon>Hypocreomycetidae</taxon>
        <taxon>Hypocreales</taxon>
        <taxon>Clavicipitaceae</taxon>
        <taxon>Conoideocrella</taxon>
    </lineage>
</organism>
<feature type="region of interest" description="Disordered" evidence="6">
    <location>
        <begin position="906"/>
        <end position="925"/>
    </location>
</feature>
<keyword evidence="8" id="KW-1185">Reference proteome</keyword>
<dbReference type="InterPro" id="IPR037033">
    <property type="entry name" value="DNA-dir_RNAP_su2_hyb_sf"/>
</dbReference>
<evidence type="ECO:0000313" key="7">
    <source>
        <dbReference type="EMBL" id="KAK2591530.1"/>
    </source>
</evidence>
<feature type="compositionally biased region" description="Basic and acidic residues" evidence="6">
    <location>
        <begin position="275"/>
        <end position="311"/>
    </location>
</feature>
<dbReference type="Gene3D" id="2.40.270.10">
    <property type="entry name" value="DNA-directed RNA polymerase, subunit 2, domain 6"/>
    <property type="match status" value="1"/>
</dbReference>
<keyword evidence="4" id="KW-0548">Nucleotidyltransferase</keyword>
<evidence type="ECO:0000256" key="4">
    <source>
        <dbReference type="ARBA" id="ARBA00022695"/>
    </source>
</evidence>
<feature type="region of interest" description="Disordered" evidence="6">
    <location>
        <begin position="391"/>
        <end position="474"/>
    </location>
</feature>
<reference evidence="7" key="1">
    <citation type="submission" date="2023-06" db="EMBL/GenBank/DDBJ databases">
        <title>Conoideocrella luteorostrata (Hypocreales: Clavicipitaceae), a potential biocontrol fungus for elongate hemlock scale in United States Christmas tree production areas.</title>
        <authorList>
            <person name="Barrett H."/>
            <person name="Lovett B."/>
            <person name="Macias A.M."/>
            <person name="Stajich J.E."/>
            <person name="Kasson M.T."/>
        </authorList>
    </citation>
    <scope>NUCLEOTIDE SEQUENCE</scope>
    <source>
        <strain evidence="7">ARSEF 14590</strain>
    </source>
</reference>
<evidence type="ECO:0000256" key="3">
    <source>
        <dbReference type="ARBA" id="ARBA00022679"/>
    </source>
</evidence>
<feature type="region of interest" description="Disordered" evidence="6">
    <location>
        <begin position="275"/>
        <end position="353"/>
    </location>
</feature>
<accession>A0AAJ0CEC5</accession>
<evidence type="ECO:0000256" key="5">
    <source>
        <dbReference type="ARBA" id="ARBA00023163"/>
    </source>
</evidence>
<proteinExistence type="predicted"/>
<dbReference type="GO" id="GO:0006351">
    <property type="term" value="P:DNA-templated transcription"/>
    <property type="evidence" value="ECO:0007669"/>
    <property type="project" value="InterPro"/>
</dbReference>
<dbReference type="Proteomes" id="UP001251528">
    <property type="component" value="Unassembled WGS sequence"/>
</dbReference>
<gene>
    <name evidence="7" type="ORF">QQS21_010780</name>
</gene>
<evidence type="ECO:0000256" key="2">
    <source>
        <dbReference type="ARBA" id="ARBA00022478"/>
    </source>
</evidence>
<dbReference type="EC" id="2.7.7.6" evidence="1"/>
<keyword evidence="3" id="KW-0808">Transferase</keyword>
<dbReference type="EMBL" id="JASWJB010000328">
    <property type="protein sequence ID" value="KAK2591530.1"/>
    <property type="molecule type" value="Genomic_DNA"/>
</dbReference>
<name>A0AAJ0CEC5_9HYPO</name>
<protein>
    <recommendedName>
        <fullName evidence="1">DNA-directed RNA polymerase</fullName>
        <ecNumber evidence="1">2.7.7.6</ecNumber>
    </recommendedName>
</protein>
<feature type="compositionally biased region" description="Basic and acidic residues" evidence="6">
    <location>
        <begin position="391"/>
        <end position="406"/>
    </location>
</feature>
<comment type="caution">
    <text evidence="7">The sequence shown here is derived from an EMBL/GenBank/DDBJ whole genome shotgun (WGS) entry which is preliminary data.</text>
</comment>
<sequence>MDNDNCKKTNTRVSMTTKMPSMSRTFPKELEYMLPLRHSMRQYKTNMGRVVTSNDSPESDGDGLGEGRMYTMAAFPPIVGHAVIINNYLSTCESGYIDVVDSEMANTVSKLAVNSLKWLVGSDPNDIYPLPVVGNTMLAKASEVYLKGAPLSLYDNHAVVESTNHSSTNSFWKNLYPALESVECHYGPVGLLHDNSTMSLGVAAGDENDPKIEERVPKKEHGGFLDACYTPSSKAARKIRTLVFSAQKRVKTMRTMEIATEILSVIKYTGRNEQQELGREVRGGLRDDLRQGRGRDNREVEELHGTQHADPARVQGQEGGGGIDRAGDRHQTHQVEDVQEQGHGHAGVHVRGPVRGHDHRLRVRHHEDGQPEVPQTQDRARAVLQRHSLDGDVRGVDGRPQVEPRGADAQAGVVVPDPGEGGRYDGRNGGDEAVGHHADSRDVDELQHQGQPDNHARQERGYGVHQQDPQHGGRLHRVQGVGRVGVLLLVGVHRLPVAQRRGLPQGGDVGQGPVLVGAPAIDGTIMDVRMSKVGDSIAVIFVGSKELKVGDKLGGTSQGLKFTVGEILPYEEMPGIVEKSTGRIIKPNLLISTKNITRGLGGQLREMTAATSMFDSIESFRTTEIQKTKNPTVLSFEDQKKIKVNLPSGTIVVNGKSLTIKDTDGSMRKIKATYGIMRVMQLRHISALKHHYPSTTFRSITVPRGRYRLGTPRLSEGELMAMIMQRCVPRQRERRRDPGQPRGFHRLLRLWVDYRRVRLPVPQASSDRDADQVLASPLDHIHRGGHDERPEGGRDRSQVQDAYMMTALSMMSMVFVSTLLHRVGISSLTKNRPWTDDLLRYGSTYVDLPKVATMSEPEILRLLYFGFIVALPVPGHGVVHKPAAEDGHFAGQQPVDDPDVVRYAEREHGRDPPHSTWSWLASPCP</sequence>
<dbReference type="GO" id="GO:0003899">
    <property type="term" value="F:DNA-directed RNA polymerase activity"/>
    <property type="evidence" value="ECO:0007669"/>
    <property type="project" value="UniProtKB-EC"/>
</dbReference>
<feature type="compositionally biased region" description="Basic and acidic residues" evidence="6">
    <location>
        <begin position="420"/>
        <end position="447"/>
    </location>
</feature>
<dbReference type="GO" id="GO:0003677">
    <property type="term" value="F:DNA binding"/>
    <property type="evidence" value="ECO:0007669"/>
    <property type="project" value="InterPro"/>
</dbReference>
<keyword evidence="5" id="KW-0804">Transcription</keyword>
<evidence type="ECO:0000313" key="8">
    <source>
        <dbReference type="Proteomes" id="UP001251528"/>
    </source>
</evidence>
<evidence type="ECO:0000256" key="1">
    <source>
        <dbReference type="ARBA" id="ARBA00012418"/>
    </source>
</evidence>
<dbReference type="GO" id="GO:0000428">
    <property type="term" value="C:DNA-directed RNA polymerase complex"/>
    <property type="evidence" value="ECO:0007669"/>
    <property type="project" value="UniProtKB-KW"/>
</dbReference>
<dbReference type="AlphaFoldDB" id="A0AAJ0CEC5"/>
<feature type="compositionally biased region" description="Basic and acidic residues" evidence="6">
    <location>
        <begin position="325"/>
        <end position="343"/>
    </location>
</feature>
<keyword evidence="2" id="KW-0240">DNA-directed RNA polymerase</keyword>